<organism evidence="1 2">
    <name type="scientific">Naganishia vaughanmartiniae</name>
    <dbReference type="NCBI Taxonomy" id="1424756"/>
    <lineage>
        <taxon>Eukaryota</taxon>
        <taxon>Fungi</taxon>
        <taxon>Dikarya</taxon>
        <taxon>Basidiomycota</taxon>
        <taxon>Agaricomycotina</taxon>
        <taxon>Tremellomycetes</taxon>
        <taxon>Filobasidiales</taxon>
        <taxon>Filobasidiaceae</taxon>
        <taxon>Naganishia</taxon>
    </lineage>
</organism>
<dbReference type="Proteomes" id="UP001243375">
    <property type="component" value="Unassembled WGS sequence"/>
</dbReference>
<accession>A0ACC2X3R9</accession>
<gene>
    <name evidence="1" type="ORF">QFC22_003894</name>
</gene>
<name>A0ACC2X3R9_9TREE</name>
<proteinExistence type="predicted"/>
<evidence type="ECO:0000313" key="1">
    <source>
        <dbReference type="EMBL" id="KAJ9118674.1"/>
    </source>
</evidence>
<dbReference type="EMBL" id="JASBWU010000010">
    <property type="protein sequence ID" value="KAJ9118674.1"/>
    <property type="molecule type" value="Genomic_DNA"/>
</dbReference>
<comment type="caution">
    <text evidence="1">The sequence shown here is derived from an EMBL/GenBank/DDBJ whole genome shotgun (WGS) entry which is preliminary data.</text>
</comment>
<keyword evidence="2" id="KW-1185">Reference proteome</keyword>
<evidence type="ECO:0000313" key="2">
    <source>
        <dbReference type="Proteomes" id="UP001243375"/>
    </source>
</evidence>
<reference evidence="1" key="1">
    <citation type="submission" date="2023-04" db="EMBL/GenBank/DDBJ databases">
        <title>Draft Genome sequencing of Naganishia species isolated from polar environments using Oxford Nanopore Technology.</title>
        <authorList>
            <person name="Leo P."/>
            <person name="Venkateswaran K."/>
        </authorList>
    </citation>
    <scope>NUCLEOTIDE SEQUENCE</scope>
    <source>
        <strain evidence="1">MNA-CCFEE 5425</strain>
    </source>
</reference>
<sequence>MTSSGTQGREENDGQRQGDLDIPMLGRPLFVDSKGMNSSYGYPPTSAGPSDSGPKSAGVWSNNTATTSQPTDEDHNIFAESDCASRTSKGEIALVTPVQNEATLRTAQQDVQTPTNVHRPVKSFSLPPWAIETHSLSLEPQPQANNLDATTNPHERRIPNGVPNGIDGSQHGSVERSVPTAESPFTDHAAIDESHKPPQLAFESPKALQPLDVTFDSPTTDGYFPSTLQIDTSKHGAAGPISAASDPYTMHQTFATDPIHQHTVPNTPRQLHPRSLSSHLARHPKDSAGRAIRKTYPKPNPVLRFLRRFKVRHDVIKGMSEQELVRFERKEGKKRRRLAGWRLAEEDTAEDKIGEDGVERPVVSELFWKVYMSIMPTLERDPLSGLVAPPLIGSTGTMPLSIISLIPDIMRHYRDVIVRAQKEVFLVTNYWQPSNSVETITGALRELSDITLKRAKPGEKPQKVVVKMIYDRGSFEQLWNAHASVKPKDMVALKIPLPDEIPGIDLQVINFHRVLLGTFHAKFLIVDRKVALINSNNIQDRPNLEMMTHLEGPIVDSFYETALHSWYNRLEPILPCVGTAYQPPSGGYRFGGNNPYFAEIEVVQAAKAARKLLRRETAAQGENHFEEGFMMTVRRAMERAATAGGERWDEFVASHTGEENPLQMLRGRVLAGFASRPGSRAPSRRPSMDLIPKMPERRASAPMISTHNITDMSTIDSVAPSIDQQTSTLVDSAELPPSAQSPPKKAFEHPSKQVTIAEPAAPPTRLRREAEAEANGGSTVTAASASSASSGMAGRARSGSQRMQALSHKFNAGALSEAWATVEDSDALDTFQPHIIHAPHKPFPIAMTSRKPHGMPGHHDIRNPQNAAWLAACRYAKHKIWIQTPTLNARPIKRAVKQACRRGVNVTLFLDLGFNDKGESIPFQGGTNEQVVENLYKILRKENKEQYLKVYWYTGKDQIRPLNAVHKQRNCHIKFAMFDDEVAILGNGNMDTQSWMHSQETNIMINSREVIAEMMATLYSNQNTHLYGLVGTDGIWRDAEGKDMNHYDGLKKGRHQGLAGLIQFAKTI</sequence>
<protein>
    <submittedName>
        <fullName evidence="1">Uncharacterized protein</fullName>
    </submittedName>
</protein>